<feature type="non-terminal residue" evidence="1">
    <location>
        <position position="1"/>
    </location>
</feature>
<name>A0A5J9UEI9_9POAL</name>
<dbReference type="PANTHER" id="PTHR12358:SF37">
    <property type="entry name" value="OS08G0152700 PROTEIN"/>
    <property type="match status" value="1"/>
</dbReference>
<dbReference type="AlphaFoldDB" id="A0A5J9UEI9"/>
<dbReference type="OrthoDB" id="592605at2759"/>
<proteinExistence type="predicted"/>
<dbReference type="InterPro" id="IPR050187">
    <property type="entry name" value="Lipid_Phosphate_FormReg"/>
</dbReference>
<dbReference type="Gene3D" id="3.40.50.10330">
    <property type="entry name" value="Probable inorganic polyphosphate/atp-NAD kinase, domain 1"/>
    <property type="match status" value="1"/>
</dbReference>
<sequence>LLGFTMEVIETASTIDVSNCPDGIICVGGDGFVNVVSSDPIFLSYIRKTDLEAYFLLVLDTSAPPGIYENRDLDSSCLKKNVHIHHADLFNGLLGRDNLNEAIQLPIGIIPAGSDNSLVWTVLGIRDPVSAANAVAKMCLTASYFGSVADVVQLSEKFRLQFGPFRYFLSLPKYKFEVDYLPSSQGRDPELNPLTDKCHEQLSGCGKVMRGVPKKKGSFFAFFHAITFANLPRGYCLQLLHLKAQHDDGNLDLILVRGSGRLRLFCFFIAYQLCWHLLLHFVEYVKVKQVKIRPVGGTHNGCGVDGELLRAEGQAEWQCSLLPAQGRLLGRHPRTLSHLKHSA</sequence>
<dbReference type="Proteomes" id="UP000324897">
    <property type="component" value="Unassembled WGS sequence"/>
</dbReference>
<evidence type="ECO:0000313" key="1">
    <source>
        <dbReference type="EMBL" id="TVU21661.1"/>
    </source>
</evidence>
<dbReference type="Gramene" id="TVU21661">
    <property type="protein sequence ID" value="TVU21661"/>
    <property type="gene ID" value="EJB05_31311"/>
</dbReference>
<dbReference type="InterPro" id="IPR017438">
    <property type="entry name" value="ATP-NAD_kinase_N"/>
</dbReference>
<protein>
    <submittedName>
        <fullName evidence="1">Uncharacterized protein</fullName>
    </submittedName>
</protein>
<comment type="caution">
    <text evidence="1">The sequence shown here is derived from an EMBL/GenBank/DDBJ whole genome shotgun (WGS) entry which is preliminary data.</text>
</comment>
<dbReference type="GO" id="GO:0001729">
    <property type="term" value="F:ceramide kinase activity"/>
    <property type="evidence" value="ECO:0007669"/>
    <property type="project" value="TreeGrafter"/>
</dbReference>
<organism evidence="1 2">
    <name type="scientific">Eragrostis curvula</name>
    <name type="common">weeping love grass</name>
    <dbReference type="NCBI Taxonomy" id="38414"/>
    <lineage>
        <taxon>Eukaryota</taxon>
        <taxon>Viridiplantae</taxon>
        <taxon>Streptophyta</taxon>
        <taxon>Embryophyta</taxon>
        <taxon>Tracheophyta</taxon>
        <taxon>Spermatophyta</taxon>
        <taxon>Magnoliopsida</taxon>
        <taxon>Liliopsida</taxon>
        <taxon>Poales</taxon>
        <taxon>Poaceae</taxon>
        <taxon>PACMAD clade</taxon>
        <taxon>Chloridoideae</taxon>
        <taxon>Eragrostideae</taxon>
        <taxon>Eragrostidinae</taxon>
        <taxon>Eragrostis</taxon>
    </lineage>
</organism>
<dbReference type="GO" id="GO:0006672">
    <property type="term" value="P:ceramide metabolic process"/>
    <property type="evidence" value="ECO:0007669"/>
    <property type="project" value="TreeGrafter"/>
</dbReference>
<reference evidence="1 2" key="1">
    <citation type="journal article" date="2019" name="Sci. Rep.">
        <title>A high-quality genome of Eragrostis curvula grass provides insights into Poaceae evolution and supports new strategies to enhance forage quality.</title>
        <authorList>
            <person name="Carballo J."/>
            <person name="Santos B.A.C.M."/>
            <person name="Zappacosta D."/>
            <person name="Garbus I."/>
            <person name="Selva J.P."/>
            <person name="Gallo C.A."/>
            <person name="Diaz A."/>
            <person name="Albertini E."/>
            <person name="Caccamo M."/>
            <person name="Echenique V."/>
        </authorList>
    </citation>
    <scope>NUCLEOTIDE SEQUENCE [LARGE SCALE GENOMIC DNA]</scope>
    <source>
        <strain evidence="2">cv. Victoria</strain>
        <tissue evidence="1">Leaf</tissue>
    </source>
</reference>
<dbReference type="InterPro" id="IPR016064">
    <property type="entry name" value="NAD/diacylglycerol_kinase_sf"/>
</dbReference>
<dbReference type="Gene3D" id="2.60.200.40">
    <property type="match status" value="1"/>
</dbReference>
<dbReference type="SUPFAM" id="SSF111331">
    <property type="entry name" value="NAD kinase/diacylglycerol kinase-like"/>
    <property type="match status" value="1"/>
</dbReference>
<feature type="non-terminal residue" evidence="1">
    <location>
        <position position="343"/>
    </location>
</feature>
<dbReference type="EMBL" id="RWGY01000026">
    <property type="protein sequence ID" value="TVU21661.1"/>
    <property type="molecule type" value="Genomic_DNA"/>
</dbReference>
<keyword evidence="2" id="KW-1185">Reference proteome</keyword>
<accession>A0A5J9UEI9</accession>
<evidence type="ECO:0000313" key="2">
    <source>
        <dbReference type="Proteomes" id="UP000324897"/>
    </source>
</evidence>
<dbReference type="PANTHER" id="PTHR12358">
    <property type="entry name" value="SPHINGOSINE KINASE"/>
    <property type="match status" value="1"/>
</dbReference>
<dbReference type="GO" id="GO:0016020">
    <property type="term" value="C:membrane"/>
    <property type="evidence" value="ECO:0007669"/>
    <property type="project" value="GOC"/>
</dbReference>
<gene>
    <name evidence="1" type="ORF">EJB05_31311</name>
</gene>